<evidence type="ECO:0000256" key="3">
    <source>
        <dbReference type="ARBA" id="ARBA00023015"/>
    </source>
</evidence>
<dbReference type="InterPro" id="IPR025662">
    <property type="entry name" value="Sigma_54_int_dom_ATP-bd_1"/>
</dbReference>
<dbReference type="PRINTS" id="PR01590">
    <property type="entry name" value="HTHFIS"/>
</dbReference>
<dbReference type="PROSITE" id="PS00675">
    <property type="entry name" value="SIGMA54_INTERACT_1"/>
    <property type="match status" value="1"/>
</dbReference>
<organism evidence="6 7">
    <name type="scientific">Massilia cellulosiltytica</name>
    <dbReference type="NCBI Taxonomy" id="2683234"/>
    <lineage>
        <taxon>Bacteria</taxon>
        <taxon>Pseudomonadati</taxon>
        <taxon>Pseudomonadota</taxon>
        <taxon>Betaproteobacteria</taxon>
        <taxon>Burkholderiales</taxon>
        <taxon>Oxalobacteraceae</taxon>
        <taxon>Telluria group</taxon>
        <taxon>Massilia</taxon>
    </lineage>
</organism>
<dbReference type="Pfam" id="PF25601">
    <property type="entry name" value="AAA_lid_14"/>
    <property type="match status" value="1"/>
</dbReference>
<dbReference type="AlphaFoldDB" id="A0A7X3K6B4"/>
<keyword evidence="2" id="KW-0067">ATP-binding</keyword>
<dbReference type="FunFam" id="3.40.50.300:FF:000006">
    <property type="entry name" value="DNA-binding transcriptional regulator NtrC"/>
    <property type="match status" value="1"/>
</dbReference>
<dbReference type="GO" id="GO:0006355">
    <property type="term" value="P:regulation of DNA-templated transcription"/>
    <property type="evidence" value="ECO:0007669"/>
    <property type="project" value="InterPro"/>
</dbReference>
<dbReference type="Pfam" id="PF06505">
    <property type="entry name" value="XylR_N"/>
    <property type="match status" value="1"/>
</dbReference>
<evidence type="ECO:0000256" key="2">
    <source>
        <dbReference type="ARBA" id="ARBA00022840"/>
    </source>
</evidence>
<dbReference type="Pfam" id="PF00158">
    <property type="entry name" value="Sigma54_activat"/>
    <property type="match status" value="1"/>
</dbReference>
<dbReference type="InterPro" id="IPR004096">
    <property type="entry name" value="V4R"/>
</dbReference>
<accession>A0A7X3K6B4</accession>
<proteinExistence type="predicted"/>
<dbReference type="Proteomes" id="UP000443353">
    <property type="component" value="Unassembled WGS sequence"/>
</dbReference>
<dbReference type="Gene3D" id="3.40.50.300">
    <property type="entry name" value="P-loop containing nucleotide triphosphate hydrolases"/>
    <property type="match status" value="1"/>
</dbReference>
<dbReference type="EMBL" id="WSES01000002">
    <property type="protein sequence ID" value="MVW59553.1"/>
    <property type="molecule type" value="Genomic_DNA"/>
</dbReference>
<dbReference type="PANTHER" id="PTHR32071:SF57">
    <property type="entry name" value="C4-DICARBOXYLATE TRANSPORT TRANSCRIPTIONAL REGULATORY PROTEIN DCTD"/>
    <property type="match status" value="1"/>
</dbReference>
<keyword evidence="7" id="KW-1185">Reference proteome</keyword>
<dbReference type="SUPFAM" id="SSF52540">
    <property type="entry name" value="P-loop containing nucleoside triphosphate hydrolases"/>
    <property type="match status" value="1"/>
</dbReference>
<dbReference type="PROSITE" id="PS00688">
    <property type="entry name" value="SIGMA54_INTERACT_3"/>
    <property type="match status" value="1"/>
</dbReference>
<evidence type="ECO:0000259" key="5">
    <source>
        <dbReference type="PROSITE" id="PS50045"/>
    </source>
</evidence>
<keyword evidence="1" id="KW-0547">Nucleotide-binding</keyword>
<dbReference type="InterPro" id="IPR003593">
    <property type="entry name" value="AAA+_ATPase"/>
</dbReference>
<dbReference type="InterPro" id="IPR058031">
    <property type="entry name" value="AAA_lid_NorR"/>
</dbReference>
<dbReference type="InterPro" id="IPR009057">
    <property type="entry name" value="Homeodomain-like_sf"/>
</dbReference>
<keyword evidence="3" id="KW-0805">Transcription regulation</keyword>
<evidence type="ECO:0000313" key="6">
    <source>
        <dbReference type="EMBL" id="MVW59553.1"/>
    </source>
</evidence>
<name>A0A7X3K6B4_9BURK</name>
<dbReference type="CDD" id="cd00009">
    <property type="entry name" value="AAA"/>
    <property type="match status" value="1"/>
</dbReference>
<dbReference type="RefSeq" id="WP_160407705.1">
    <property type="nucleotide sequence ID" value="NZ_WSES01000002.1"/>
</dbReference>
<gene>
    <name evidence="6" type="ORF">GPY61_06390</name>
</gene>
<dbReference type="InterPro" id="IPR025944">
    <property type="entry name" value="Sigma_54_int_dom_CS"/>
</dbReference>
<dbReference type="SMART" id="SM00382">
    <property type="entry name" value="AAA"/>
    <property type="match status" value="1"/>
</dbReference>
<dbReference type="Pfam" id="PF02954">
    <property type="entry name" value="HTH_8"/>
    <property type="match status" value="1"/>
</dbReference>
<dbReference type="GO" id="GO:0043565">
    <property type="term" value="F:sequence-specific DNA binding"/>
    <property type="evidence" value="ECO:0007669"/>
    <property type="project" value="InterPro"/>
</dbReference>
<feature type="domain" description="Sigma-54 factor interaction" evidence="5">
    <location>
        <begin position="232"/>
        <end position="461"/>
    </location>
</feature>
<keyword evidence="4" id="KW-0804">Transcription</keyword>
<evidence type="ECO:0000256" key="4">
    <source>
        <dbReference type="ARBA" id="ARBA00023163"/>
    </source>
</evidence>
<dbReference type="Gene3D" id="3.30.1380.20">
    <property type="entry name" value="Trafficking protein particle complex subunit 3"/>
    <property type="match status" value="1"/>
</dbReference>
<dbReference type="SMART" id="SM00989">
    <property type="entry name" value="V4R"/>
    <property type="match status" value="1"/>
</dbReference>
<protein>
    <submittedName>
        <fullName evidence="6">AAA domain-containing protein</fullName>
    </submittedName>
</protein>
<dbReference type="SUPFAM" id="SSF111126">
    <property type="entry name" value="Ligand-binding domain in the NO signalling and Golgi transport"/>
    <property type="match status" value="1"/>
</dbReference>
<dbReference type="GO" id="GO:0005524">
    <property type="term" value="F:ATP binding"/>
    <property type="evidence" value="ECO:0007669"/>
    <property type="project" value="UniProtKB-KW"/>
</dbReference>
<dbReference type="InterPro" id="IPR002078">
    <property type="entry name" value="Sigma_54_int"/>
</dbReference>
<dbReference type="InterPro" id="IPR027417">
    <property type="entry name" value="P-loop_NTPase"/>
</dbReference>
<dbReference type="Gene3D" id="1.10.10.60">
    <property type="entry name" value="Homeodomain-like"/>
    <property type="match status" value="1"/>
</dbReference>
<evidence type="ECO:0000313" key="7">
    <source>
        <dbReference type="Proteomes" id="UP000443353"/>
    </source>
</evidence>
<evidence type="ECO:0000256" key="1">
    <source>
        <dbReference type="ARBA" id="ARBA00022741"/>
    </source>
</evidence>
<dbReference type="SUPFAM" id="SSF46689">
    <property type="entry name" value="Homeodomain-like"/>
    <property type="match status" value="1"/>
</dbReference>
<sequence length="563" mass="62709">MENPQLPSNEDLLAQIRFDPDQGTIWLAEQRVMLNQAAAWGALRDELVGSIGIQRARALLMRFGYQTGLRDAELARKLRPDLPAEQAFMVGPQLHSIRGLVHVRPLELDFDLAKGTFFGRFEWRNSFEAQVFLQHHDVSAEPVCWSQLGYASGYTTYFIGRPIIYKEVACAGCGDVHCEIVGKPAEEWDDHAETERLLLRDSMAEELFSLQSQLSELQETIRARDQDTLANSVGRSRAFREASQLIRRAAASKANVLLLGETGVGKEVFARGLHASSPRADRPFVAVNCASIPPDLIEAELFGVEKGAYTGATVSRPGKFERANHGTIFLDEVVELSARAQASLLRVIQEGEVERVGGTHSHRIDVRIVAATNEDLKLAVTNGKFRADLYYRLNVYPVAIPPLRERTEDIALLTEHFIGKYNTLYAKRILGVSDKAMQALMHYQWPGNIRELENMMERGVILTDNGRMIDVHTLFPTLTEPGGMKAIAPSGRLHTPPVRDAGPGPDALCEQLLNEEFKLDQFEARLIHTAMAKAEGNVTQAARLLGITRPQLAYRLDKLKGVK</sequence>
<dbReference type="PANTHER" id="PTHR32071">
    <property type="entry name" value="TRANSCRIPTIONAL REGULATORY PROTEIN"/>
    <property type="match status" value="1"/>
</dbReference>
<dbReference type="InterPro" id="IPR002197">
    <property type="entry name" value="HTH_Fis"/>
</dbReference>
<dbReference type="InterPro" id="IPR024096">
    <property type="entry name" value="NO_sig/Golgi_transp_ligand-bd"/>
</dbReference>
<reference evidence="6 7" key="1">
    <citation type="submission" date="2019-12" db="EMBL/GenBank/DDBJ databases">
        <authorList>
            <person name="Li C."/>
            <person name="Zhao J."/>
        </authorList>
    </citation>
    <scope>NUCLEOTIDE SEQUENCE [LARGE SCALE GENOMIC DNA]</scope>
    <source>
        <strain evidence="6 7">NEAU-DD11</strain>
    </source>
</reference>
<dbReference type="Gene3D" id="1.10.8.60">
    <property type="match status" value="1"/>
</dbReference>
<comment type="caution">
    <text evidence="6">The sequence shown here is derived from an EMBL/GenBank/DDBJ whole genome shotgun (WGS) entry which is preliminary data.</text>
</comment>
<dbReference type="InterPro" id="IPR010523">
    <property type="entry name" value="XylR_N"/>
</dbReference>
<dbReference type="Pfam" id="PF02830">
    <property type="entry name" value="V4R"/>
    <property type="match status" value="1"/>
</dbReference>
<dbReference type="PROSITE" id="PS50045">
    <property type="entry name" value="SIGMA54_INTERACT_4"/>
    <property type="match status" value="1"/>
</dbReference>